<proteinExistence type="predicted"/>
<feature type="signal peptide" evidence="1">
    <location>
        <begin position="1"/>
        <end position="25"/>
    </location>
</feature>
<dbReference type="AlphaFoldDB" id="A0A252CAU5"/>
<feature type="domain" description="WxL" evidence="2">
    <location>
        <begin position="31"/>
        <end position="236"/>
    </location>
</feature>
<evidence type="ECO:0000313" key="3">
    <source>
        <dbReference type="EMBL" id="OUK02190.1"/>
    </source>
</evidence>
<name>A0A252CAU5_9LACT</name>
<dbReference type="Proteomes" id="UP000194606">
    <property type="component" value="Unassembled WGS sequence"/>
</dbReference>
<sequence length="238" mass="24090">MKKIITLSTVALSTLALLGAGTVSADSVDQNQFNSEGTVNFTAAPDTSNPGVVDPENPGGGVDPGIPGVPGVIALDYASNLDFGTHEISEKTATYYASTDEKTSGADFVAMHDLRGEGTWSITVTQLAQFKNGENDLTGAQLSFNKATAVYTGTESGTSAYMPTASNITNLAVGTPATVMTSNAEGSYGTYAVKYGAAADYTGNEEGGPISLSVPAGSAKAGSYTATLEYALSAVPGA</sequence>
<reference evidence="3 4" key="1">
    <citation type="submission" date="2017-02" db="EMBL/GenBank/DDBJ databases">
        <authorList>
            <person name="Peterson S.W."/>
        </authorList>
    </citation>
    <scope>NUCLEOTIDE SEQUENCE [LARGE SCALE GENOMIC DNA]</scope>
    <source>
        <strain evidence="3">159469</strain>
    </source>
</reference>
<evidence type="ECO:0000259" key="2">
    <source>
        <dbReference type="Pfam" id="PF13731"/>
    </source>
</evidence>
<dbReference type="RefSeq" id="WP_086583379.1">
    <property type="nucleotide sequence ID" value="NZ_MUIZ01000021.1"/>
</dbReference>
<evidence type="ECO:0000313" key="4">
    <source>
        <dbReference type="Proteomes" id="UP000194606"/>
    </source>
</evidence>
<dbReference type="EMBL" id="MUIZ01000021">
    <property type="protein sequence ID" value="OUK02190.1"/>
    <property type="molecule type" value="Genomic_DNA"/>
</dbReference>
<dbReference type="InterPro" id="IPR027994">
    <property type="entry name" value="WxL_dom"/>
</dbReference>
<accession>A0A252CAU5</accession>
<evidence type="ECO:0000256" key="1">
    <source>
        <dbReference type="SAM" id="SignalP"/>
    </source>
</evidence>
<organism evidence="3 4">
    <name type="scientific">Lactococcus petauri</name>
    <dbReference type="NCBI Taxonomy" id="1940789"/>
    <lineage>
        <taxon>Bacteria</taxon>
        <taxon>Bacillati</taxon>
        <taxon>Bacillota</taxon>
        <taxon>Bacilli</taxon>
        <taxon>Lactobacillales</taxon>
        <taxon>Streptococcaceae</taxon>
        <taxon>Lactococcus</taxon>
    </lineage>
</organism>
<feature type="chain" id="PRO_5013213700" description="WxL domain-containing protein" evidence="1">
    <location>
        <begin position="26"/>
        <end position="238"/>
    </location>
</feature>
<keyword evidence="1" id="KW-0732">Signal</keyword>
<protein>
    <recommendedName>
        <fullName evidence="2">WxL domain-containing protein</fullName>
    </recommendedName>
</protein>
<dbReference type="Pfam" id="PF13731">
    <property type="entry name" value="WxL"/>
    <property type="match status" value="1"/>
</dbReference>
<gene>
    <name evidence="3" type="ORF">BZZ03_11515</name>
</gene>
<comment type="caution">
    <text evidence="3">The sequence shown here is derived from an EMBL/GenBank/DDBJ whole genome shotgun (WGS) entry which is preliminary data.</text>
</comment>